<dbReference type="Pfam" id="PF08550">
    <property type="entry name" value="GATA_AreA"/>
    <property type="match status" value="1"/>
</dbReference>
<evidence type="ECO:0000313" key="3">
    <source>
        <dbReference type="EMBL" id="EDN64663.1"/>
    </source>
</evidence>
<gene>
    <name evidence="3" type="primary">REG2</name>
    <name evidence="3" type="ORF">SCY_0264</name>
</gene>
<reference evidence="3 4" key="1">
    <citation type="journal article" date="2007" name="Proc. Natl. Acad. Sci. U.S.A.">
        <title>Genome sequencing and comparative analysis of Saccharomyces cerevisiae strain YJM789.</title>
        <authorList>
            <person name="Wei W."/>
            <person name="McCusker J.H."/>
            <person name="Hyman R.W."/>
            <person name="Jones T."/>
            <person name="Ning Y."/>
            <person name="Cao Z."/>
            <person name="Gu Z."/>
            <person name="Bruno D."/>
            <person name="Miranda M."/>
            <person name="Nguyen M."/>
            <person name="Wilhelmy J."/>
            <person name="Komp C."/>
            <person name="Tamse R."/>
            <person name="Wang X."/>
            <person name="Jia P."/>
            <person name="Luedi P."/>
            <person name="Oefner P.J."/>
            <person name="David L."/>
            <person name="Dietrich F.S."/>
            <person name="Li Y."/>
            <person name="Davis R.W."/>
            <person name="Steinmetz L.M."/>
        </authorList>
    </citation>
    <scope>NUCLEOTIDE SEQUENCE [LARGE SCALE GENOMIC DNA]</scope>
    <source>
        <strain evidence="3 4">YJM789</strain>
    </source>
</reference>
<feature type="region of interest" description="Disordered" evidence="1">
    <location>
        <begin position="1"/>
        <end position="21"/>
    </location>
</feature>
<organism evidence="3 4">
    <name type="scientific">Saccharomyces cerevisiae (strain YJM789)</name>
    <name type="common">Baker's yeast</name>
    <dbReference type="NCBI Taxonomy" id="307796"/>
    <lineage>
        <taxon>Eukaryota</taxon>
        <taxon>Fungi</taxon>
        <taxon>Dikarya</taxon>
        <taxon>Ascomycota</taxon>
        <taxon>Saccharomycotina</taxon>
        <taxon>Saccharomycetes</taxon>
        <taxon>Saccharomycetales</taxon>
        <taxon>Saccharomycetaceae</taxon>
        <taxon>Saccharomyces</taxon>
    </lineage>
</organism>
<comment type="caution">
    <text evidence="3">The sequence shown here is derived from an EMBL/GenBank/DDBJ whole genome shotgun (WGS) entry which is preliminary data.</text>
</comment>
<evidence type="ECO:0000259" key="2">
    <source>
        <dbReference type="Pfam" id="PF08550"/>
    </source>
</evidence>
<sequence>MTLSNCDSLDNLFQDPPEEEESSKFVEAVRTLMNRNDMGYPPAAANGTYCLKKIKSLNAKQWKINKKRMCMLPAVKKKNFDFHEQRSLILNLNLWKFIKFINCSSKNNYNKNNKHVRSSNNTVKNENVLPLQKHKKVDNDQRLENLFWRSWFKARKRRDIMGKPRERHIKFNDNVEQCIITDEHFIQRLPSTRLNSADEQRPCSKSELDPCIGNAASKRSFYDYSSVYVASDAIITTAAATAIISSNSGDYQRGHDVRDVPRNVLLQAGETDFSSVLRVDSDLKLSNISHHSPLKPSSTSSHSTFIFESETDTDTDTDTDAETENDIDAYIDTSIPNLLL</sequence>
<dbReference type="OrthoDB" id="4060358at2759"/>
<evidence type="ECO:0000313" key="4">
    <source>
        <dbReference type="Proteomes" id="UP000007060"/>
    </source>
</evidence>
<dbReference type="EMBL" id="AAFW02000011">
    <property type="protein sequence ID" value="EDN64663.1"/>
    <property type="molecule type" value="Genomic_DNA"/>
</dbReference>
<name>A6ZKZ4_YEAS7</name>
<evidence type="ECO:0000256" key="1">
    <source>
        <dbReference type="SAM" id="MobiDB-lite"/>
    </source>
</evidence>
<dbReference type="InterPro" id="IPR013860">
    <property type="entry name" value="AreA_GATA"/>
</dbReference>
<protein>
    <submittedName>
        <fullName evidence="3">Glc7p regulatory subunit</fullName>
    </submittedName>
</protein>
<proteinExistence type="predicted"/>
<dbReference type="HOGENOM" id="CLU_816848_0_0_1"/>
<feature type="domain" description="Nitrogen regulatory protein areA GATA-like" evidence="2">
    <location>
        <begin position="133"/>
        <end position="153"/>
    </location>
</feature>
<dbReference type="Proteomes" id="UP000007060">
    <property type="component" value="Unassembled WGS sequence"/>
</dbReference>
<accession>A6ZKZ4</accession>
<dbReference type="AlphaFoldDB" id="A6ZKZ4"/>